<dbReference type="PANTHER" id="PTHR42736:SF1">
    <property type="entry name" value="PROTEIN-GLUTAMINE GAMMA-GLUTAMYLTRANSFERASE"/>
    <property type="match status" value="1"/>
</dbReference>
<dbReference type="InterPro" id="IPR025403">
    <property type="entry name" value="TgpA-like_C"/>
</dbReference>
<feature type="transmembrane region" description="Helical" evidence="1">
    <location>
        <begin position="115"/>
        <end position="133"/>
    </location>
</feature>
<feature type="transmembrane region" description="Helical" evidence="1">
    <location>
        <begin position="160"/>
        <end position="180"/>
    </location>
</feature>
<keyword evidence="1" id="KW-0472">Membrane</keyword>
<dbReference type="EMBL" id="JBCITM010000001">
    <property type="protein sequence ID" value="MEN1758911.1"/>
    <property type="molecule type" value="Genomic_DNA"/>
</dbReference>
<feature type="transmembrane region" description="Helical" evidence="1">
    <location>
        <begin position="38"/>
        <end position="58"/>
    </location>
</feature>
<accession>A0ABU9VP17</accession>
<dbReference type="SUPFAM" id="SSF54001">
    <property type="entry name" value="Cysteine proteinases"/>
    <property type="match status" value="1"/>
</dbReference>
<sequence>MQEETRREAKVSALVLYLLMVFTLANTLGTALLIEIGWFSRIMITSLLAMGSLALLLWPLARYLLAGLLVVGMIFFNYFFRALRVQAYEALGHFMFNLLDHFRGREIILPENAPYLWGLVVLLLAVLTGCFVFKGKTTWPLLVIYGIPLTVYWYQHIDVAYPMLVLFVMLYLMLAGLRHFDRAEKRWMVEKAQMREDLYQPWKRTVLTYGLVIVLLAALLPKAGAPLKWSWMEAQINRRLPMLTDLRGDLVHSRSFGRGNYFDFSVTGFQSSEGLLGGPVRPGDQAVMMVTSPAAYYLRGNVKTRYEDNRWRFDTVEAIISETGTLLPHEVTGGEIITLEITNIYFSSMTIFTPYQPLVVNSERYRTLRVDTNYQLSFPDAVFKDETYSLQVMIPGQTSTGVNHLSPVYLQLPETLPKRVKTLTTDITSGVSDARSKALALQEYLRTQYTYSLEVPHTPAGRDFVDTFLFDLQEGYCTHFASALAVMLRFEGIPARYVEGYVMPQNNDEDVYVIRQHHAHAWVEAYFEPEGWVTLEATPAYEPPVTAGEQEMTVSGDLFDAGDFDEFLMLVERMEQSQSGNGDEASERILMDREKPENERLWYAQGIPLKMLLLMGAALVVTALRMGQQVMNHRRRRSYLNSKEANERVIGFYRQLLQLLKTLGYPLETGETPYEYARRISRQLYDMDKVFESITHQYVLAQYSQTSVNRDDISSVEAYLRYIDRRIRYRVGILRYVYLKYLRADYYGRDHRKED</sequence>
<dbReference type="InterPro" id="IPR002931">
    <property type="entry name" value="Transglutaminase-like"/>
</dbReference>
<keyword evidence="1" id="KW-1133">Transmembrane helix</keyword>
<proteinExistence type="predicted"/>
<feature type="domain" description="Transglutaminase-like" evidence="2">
    <location>
        <begin position="469"/>
        <end position="539"/>
    </location>
</feature>
<dbReference type="SMART" id="SM00460">
    <property type="entry name" value="TGc"/>
    <property type="match status" value="1"/>
</dbReference>
<evidence type="ECO:0000313" key="3">
    <source>
        <dbReference type="EMBL" id="MEN1758911.1"/>
    </source>
</evidence>
<keyword evidence="1" id="KW-0812">Transmembrane</keyword>
<dbReference type="InterPro" id="IPR052901">
    <property type="entry name" value="Bact_TGase-like"/>
</dbReference>
<dbReference type="Gene3D" id="3.10.620.30">
    <property type="match status" value="1"/>
</dbReference>
<dbReference type="InterPro" id="IPR038765">
    <property type="entry name" value="Papain-like_cys_pep_sf"/>
</dbReference>
<evidence type="ECO:0000313" key="4">
    <source>
        <dbReference type="Proteomes" id="UP001407405"/>
    </source>
</evidence>
<gene>
    <name evidence="3" type="ORF">AAIG11_00365</name>
</gene>
<evidence type="ECO:0000256" key="1">
    <source>
        <dbReference type="SAM" id="Phobius"/>
    </source>
</evidence>
<dbReference type="PANTHER" id="PTHR42736">
    <property type="entry name" value="PROTEIN-GLUTAMINE GAMMA-GLUTAMYLTRANSFERASE"/>
    <property type="match status" value="1"/>
</dbReference>
<reference evidence="3 4" key="1">
    <citation type="submission" date="2024-04" db="EMBL/GenBank/DDBJ databases">
        <title>Genome sequencing and metabolic network reconstruction of aminoacids and betaine degradation by Anoxynatronum sibiricum.</title>
        <authorList>
            <person name="Detkova E.N."/>
            <person name="Boltjanskaja Y.V."/>
            <person name="Mardanov A.V."/>
            <person name="Kevbrin V."/>
        </authorList>
    </citation>
    <scope>NUCLEOTIDE SEQUENCE [LARGE SCALE GENOMIC DNA]</scope>
    <source>
        <strain evidence="3 4">Z-7981</strain>
    </source>
</reference>
<dbReference type="Pfam" id="PF13559">
    <property type="entry name" value="DUF4129"/>
    <property type="match status" value="1"/>
</dbReference>
<dbReference type="Proteomes" id="UP001407405">
    <property type="component" value="Unassembled WGS sequence"/>
</dbReference>
<comment type="caution">
    <text evidence="3">The sequence shown here is derived from an EMBL/GenBank/DDBJ whole genome shotgun (WGS) entry which is preliminary data.</text>
</comment>
<keyword evidence="4" id="KW-1185">Reference proteome</keyword>
<name>A0ABU9VP17_9CLOT</name>
<evidence type="ECO:0000259" key="2">
    <source>
        <dbReference type="SMART" id="SM00460"/>
    </source>
</evidence>
<feature type="transmembrane region" description="Helical" evidence="1">
    <location>
        <begin position="63"/>
        <end position="80"/>
    </location>
</feature>
<dbReference type="RefSeq" id="WP_343184298.1">
    <property type="nucleotide sequence ID" value="NZ_JBCITM010000001.1"/>
</dbReference>
<feature type="transmembrane region" description="Helical" evidence="1">
    <location>
        <begin position="138"/>
        <end position="154"/>
    </location>
</feature>
<feature type="transmembrane region" description="Helical" evidence="1">
    <location>
        <begin position="201"/>
        <end position="220"/>
    </location>
</feature>
<organism evidence="3 4">
    <name type="scientific">Anoxynatronum sibiricum</name>
    <dbReference type="NCBI Taxonomy" id="210623"/>
    <lineage>
        <taxon>Bacteria</taxon>
        <taxon>Bacillati</taxon>
        <taxon>Bacillota</taxon>
        <taxon>Clostridia</taxon>
        <taxon>Eubacteriales</taxon>
        <taxon>Clostridiaceae</taxon>
        <taxon>Anoxynatronum</taxon>
    </lineage>
</organism>
<protein>
    <submittedName>
        <fullName evidence="3">Transglutaminase domain-containing protein</fullName>
    </submittedName>
</protein>
<dbReference type="Pfam" id="PF01841">
    <property type="entry name" value="Transglut_core"/>
    <property type="match status" value="1"/>
</dbReference>
<feature type="transmembrane region" description="Helical" evidence="1">
    <location>
        <begin position="12"/>
        <end position="32"/>
    </location>
</feature>